<keyword evidence="7" id="KW-0645">Protease</keyword>
<gene>
    <name evidence="7" type="ORF">SAMN05444972_103315</name>
</gene>
<dbReference type="RefSeq" id="WP_281252057.1">
    <property type="nucleotide sequence ID" value="NZ_FPAA01000003.1"/>
</dbReference>
<dbReference type="AlphaFoldDB" id="A0A1I6QQC5"/>
<dbReference type="SUPFAM" id="SSF53092">
    <property type="entry name" value="Creatinase/prolidase N-terminal domain"/>
    <property type="match status" value="1"/>
</dbReference>
<organism evidence="7 8">
    <name type="scientific">Marininema halotolerans</name>
    <dbReference type="NCBI Taxonomy" id="1155944"/>
    <lineage>
        <taxon>Bacteria</taxon>
        <taxon>Bacillati</taxon>
        <taxon>Bacillota</taxon>
        <taxon>Bacilli</taxon>
        <taxon>Bacillales</taxon>
        <taxon>Thermoactinomycetaceae</taxon>
        <taxon>Marininema</taxon>
    </lineage>
</organism>
<accession>A0A1I6QQC5</accession>
<evidence type="ECO:0000256" key="1">
    <source>
        <dbReference type="ARBA" id="ARBA00001936"/>
    </source>
</evidence>
<sequence length="356" mass="39459">MEQRLQRLREQMTTLGFDAMFVSNPVSRLYLSGFTGSSGWLLITSDSQFLISDFRYVGQAMEESASFTFIQHEGQPFRDMKDILQKTTVKAIAFEQDHLTYQHFVRLSDALEGYELRPKSGLIEKLREVKDESEIALIRKAAAIADHAFLSILEEIGPGVSESHIDLRLEILMREQGATASSFDTIVASGPRSALPHGRASQRIIQKGDLVTLDFGALYQGYCSDMTRTIMIGEPSSIQKEIYHIVLEAEQKAVAAIRPGITGIEADAVARDWIKKHGYGEQFGHSTGHGIGLEVHEGPNLSIRGETKLEPGMIVTVEPGIYLPDVGGVRIEDDVLVTKEGYEVLTPSSKELIIIH</sequence>
<proteinExistence type="inferred from homology"/>
<evidence type="ECO:0000256" key="4">
    <source>
        <dbReference type="ARBA" id="ARBA00022801"/>
    </source>
</evidence>
<keyword evidence="4" id="KW-0378">Hydrolase</keyword>
<dbReference type="Proteomes" id="UP000198660">
    <property type="component" value="Unassembled WGS sequence"/>
</dbReference>
<keyword evidence="3" id="KW-0479">Metal-binding</keyword>
<name>A0A1I6QQC5_9BACL</name>
<dbReference type="PRINTS" id="PR00599">
    <property type="entry name" value="MAPEPTIDASE"/>
</dbReference>
<reference evidence="8" key="1">
    <citation type="submission" date="2016-10" db="EMBL/GenBank/DDBJ databases">
        <authorList>
            <person name="Varghese N."/>
            <person name="Submissions S."/>
        </authorList>
    </citation>
    <scope>NUCLEOTIDE SEQUENCE [LARGE SCALE GENOMIC DNA]</scope>
    <source>
        <strain evidence="8">DSM 45789</strain>
    </source>
</reference>
<dbReference type="InterPro" id="IPR050659">
    <property type="entry name" value="Peptidase_M24B"/>
</dbReference>
<dbReference type="Pfam" id="PF01321">
    <property type="entry name" value="Creatinase_N"/>
    <property type="match status" value="1"/>
</dbReference>
<dbReference type="Gene3D" id="3.90.230.10">
    <property type="entry name" value="Creatinase/methionine aminopeptidase superfamily"/>
    <property type="match status" value="1"/>
</dbReference>
<dbReference type="PROSITE" id="PS00491">
    <property type="entry name" value="PROLINE_PEPTIDASE"/>
    <property type="match status" value="1"/>
</dbReference>
<evidence type="ECO:0000313" key="8">
    <source>
        <dbReference type="Proteomes" id="UP000198660"/>
    </source>
</evidence>
<dbReference type="Pfam" id="PF00557">
    <property type="entry name" value="Peptidase_M24"/>
    <property type="match status" value="1"/>
</dbReference>
<feature type="domain" description="Peptidase M24" evidence="5">
    <location>
        <begin position="137"/>
        <end position="339"/>
    </location>
</feature>
<dbReference type="SUPFAM" id="SSF55920">
    <property type="entry name" value="Creatinase/aminopeptidase"/>
    <property type="match status" value="1"/>
</dbReference>
<evidence type="ECO:0000256" key="3">
    <source>
        <dbReference type="ARBA" id="ARBA00022723"/>
    </source>
</evidence>
<dbReference type="GO" id="GO:0008235">
    <property type="term" value="F:metalloexopeptidase activity"/>
    <property type="evidence" value="ECO:0007669"/>
    <property type="project" value="UniProtKB-ARBA"/>
</dbReference>
<evidence type="ECO:0000256" key="2">
    <source>
        <dbReference type="ARBA" id="ARBA00008766"/>
    </source>
</evidence>
<dbReference type="InterPro" id="IPR029149">
    <property type="entry name" value="Creatin/AminoP/Spt16_N"/>
</dbReference>
<comment type="cofactor">
    <cofactor evidence="1">
        <name>Mn(2+)</name>
        <dbReference type="ChEBI" id="CHEBI:29035"/>
    </cofactor>
</comment>
<dbReference type="FunFam" id="3.90.230.10:FF:000014">
    <property type="entry name" value="Aminopeptidase P family protein"/>
    <property type="match status" value="1"/>
</dbReference>
<dbReference type="InterPro" id="IPR036005">
    <property type="entry name" value="Creatinase/aminopeptidase-like"/>
</dbReference>
<dbReference type="InterPro" id="IPR000994">
    <property type="entry name" value="Pept_M24"/>
</dbReference>
<dbReference type="GO" id="GO:0004177">
    <property type="term" value="F:aminopeptidase activity"/>
    <property type="evidence" value="ECO:0007669"/>
    <property type="project" value="UniProtKB-KW"/>
</dbReference>
<dbReference type="EMBL" id="FPAA01000003">
    <property type="protein sequence ID" value="SFS54676.1"/>
    <property type="molecule type" value="Genomic_DNA"/>
</dbReference>
<protein>
    <submittedName>
        <fullName evidence="7">Xaa-Pro aminopeptidase</fullName>
    </submittedName>
</protein>
<dbReference type="PANTHER" id="PTHR46112">
    <property type="entry name" value="AMINOPEPTIDASE"/>
    <property type="match status" value="1"/>
</dbReference>
<dbReference type="GO" id="GO:0046872">
    <property type="term" value="F:metal ion binding"/>
    <property type="evidence" value="ECO:0007669"/>
    <property type="project" value="UniProtKB-KW"/>
</dbReference>
<keyword evidence="7" id="KW-0031">Aminopeptidase</keyword>
<dbReference type="InterPro" id="IPR001714">
    <property type="entry name" value="Pept_M24_MAP"/>
</dbReference>
<dbReference type="PANTHER" id="PTHR46112:SF3">
    <property type="entry name" value="AMINOPEPTIDASE YPDF"/>
    <property type="match status" value="1"/>
</dbReference>
<evidence type="ECO:0000313" key="7">
    <source>
        <dbReference type="EMBL" id="SFS54676.1"/>
    </source>
</evidence>
<dbReference type="InterPro" id="IPR000587">
    <property type="entry name" value="Creatinase_N"/>
</dbReference>
<keyword evidence="8" id="KW-1185">Reference proteome</keyword>
<feature type="domain" description="Creatinase N-terminal" evidence="6">
    <location>
        <begin position="4"/>
        <end position="129"/>
    </location>
</feature>
<evidence type="ECO:0000259" key="6">
    <source>
        <dbReference type="Pfam" id="PF01321"/>
    </source>
</evidence>
<comment type="similarity">
    <text evidence="2">Belongs to the peptidase M24B family.</text>
</comment>
<dbReference type="Gene3D" id="3.40.350.10">
    <property type="entry name" value="Creatinase/prolidase N-terminal domain"/>
    <property type="match status" value="1"/>
</dbReference>
<dbReference type="CDD" id="cd01092">
    <property type="entry name" value="APP-like"/>
    <property type="match status" value="1"/>
</dbReference>
<evidence type="ECO:0000259" key="5">
    <source>
        <dbReference type="Pfam" id="PF00557"/>
    </source>
</evidence>
<dbReference type="InterPro" id="IPR001131">
    <property type="entry name" value="Peptidase_M24B_aminopep-P_CS"/>
</dbReference>